<dbReference type="InterPro" id="IPR003790">
    <property type="entry name" value="GHL10"/>
</dbReference>
<reference evidence="3 4" key="1">
    <citation type="submission" date="2016-11" db="EMBL/GenBank/DDBJ databases">
        <title>Study of marine rhodopsin-containing bacteria.</title>
        <authorList>
            <person name="Yoshizawa S."/>
            <person name="Kumagai Y."/>
            <person name="Kogure K."/>
        </authorList>
    </citation>
    <scope>NUCLEOTIDE SEQUENCE [LARGE SCALE GENOMIC DNA]</scope>
    <source>
        <strain evidence="3 4">SAORIC-28</strain>
    </source>
</reference>
<organism evidence="3 4">
    <name type="scientific">Rubrivirga marina</name>
    <dbReference type="NCBI Taxonomy" id="1196024"/>
    <lineage>
        <taxon>Bacteria</taxon>
        <taxon>Pseudomonadati</taxon>
        <taxon>Rhodothermota</taxon>
        <taxon>Rhodothermia</taxon>
        <taxon>Rhodothermales</taxon>
        <taxon>Rubricoccaceae</taxon>
        <taxon>Rubrivirga</taxon>
    </lineage>
</organism>
<comment type="caution">
    <text evidence="3">The sequence shown here is derived from an EMBL/GenBank/DDBJ whole genome shotgun (WGS) entry which is preliminary data.</text>
</comment>
<dbReference type="InterPro" id="IPR017853">
    <property type="entry name" value="GH"/>
</dbReference>
<gene>
    <name evidence="3" type="ORF">BSZ37_18745</name>
</gene>
<evidence type="ECO:0000256" key="1">
    <source>
        <dbReference type="ARBA" id="ARBA00022729"/>
    </source>
</evidence>
<dbReference type="SUPFAM" id="SSF51445">
    <property type="entry name" value="(Trans)glycosidases"/>
    <property type="match status" value="1"/>
</dbReference>
<accession>A0A271J5R7</accession>
<evidence type="ECO:0000313" key="4">
    <source>
        <dbReference type="Proteomes" id="UP000216339"/>
    </source>
</evidence>
<dbReference type="Gene3D" id="3.20.20.80">
    <property type="entry name" value="Glycosidases"/>
    <property type="match status" value="1"/>
</dbReference>
<evidence type="ECO:0000313" key="3">
    <source>
        <dbReference type="EMBL" id="PAP78862.1"/>
    </source>
</evidence>
<dbReference type="Pfam" id="PF02638">
    <property type="entry name" value="GHL10"/>
    <property type="match status" value="1"/>
</dbReference>
<dbReference type="OrthoDB" id="9773203at2"/>
<sequence length="480" mass="53601">MRGGEVVDAATLPGPDREFRAAWIATVANIDWPSDRSLSTAEQKAELTQLLDRAKALGLNAVVFQVRPAADALYFSAKEPWSEYLTGRQGRAPEPWYDPLQLAIDEAHARGLELHAWFNPYRAGHPAGDGPRDMTHISRQRPDLVREYGDYLWLDPGEPEAADHSLSVILDVVRRYDVDGVHLDDYFYPYPVNRNGRRVQFPDAGSYARAQAAGETLGRDDWRRQNVDTFIQRLYDEVKTEKPHVLVGISPFGIWRPGNPASVTGFDQYAEIYADARKWWREGWLDYLAPQLYWSIDSRGQSFPALLDWWGEQNVRGRHLWPGLYDSRVLPDVGGYRPQEIVNQVELVRRDPEATGTIHFSMKALLDRYSSLGGQLAAGPYAEPALVPASPWLDATAPAAPRLSLTRRGDAADVIMLPGDGETVRQWVVRARRGGRWSWELVPTGAGTYVIPGDRGRVEAVAVSAVGLTGAEGPARVVEL</sequence>
<protein>
    <recommendedName>
        <fullName evidence="2">Glycosyl hydrolase-like 10 domain-containing protein</fullName>
    </recommendedName>
</protein>
<dbReference type="InterPro" id="IPR052177">
    <property type="entry name" value="Divisome_Glycosyl_Hydrolase"/>
</dbReference>
<dbReference type="PANTHER" id="PTHR43405:SF1">
    <property type="entry name" value="GLYCOSYL HYDROLASE DIGH"/>
    <property type="match status" value="1"/>
</dbReference>
<feature type="domain" description="Glycosyl hydrolase-like 10" evidence="2">
    <location>
        <begin position="18"/>
        <end position="315"/>
    </location>
</feature>
<name>A0A271J5R7_9BACT</name>
<dbReference type="Proteomes" id="UP000216339">
    <property type="component" value="Unassembled WGS sequence"/>
</dbReference>
<evidence type="ECO:0000259" key="2">
    <source>
        <dbReference type="Pfam" id="PF02638"/>
    </source>
</evidence>
<dbReference type="AlphaFoldDB" id="A0A271J5R7"/>
<keyword evidence="4" id="KW-1185">Reference proteome</keyword>
<dbReference type="PANTHER" id="PTHR43405">
    <property type="entry name" value="GLYCOSYL HYDROLASE DIGH"/>
    <property type="match status" value="1"/>
</dbReference>
<proteinExistence type="predicted"/>
<dbReference type="EMBL" id="MQWD01000001">
    <property type="protein sequence ID" value="PAP78862.1"/>
    <property type="molecule type" value="Genomic_DNA"/>
</dbReference>
<keyword evidence="1" id="KW-0732">Signal</keyword>